<organism evidence="2 3">
    <name type="scientific">Streptomyces monticola</name>
    <dbReference type="NCBI Taxonomy" id="2666263"/>
    <lineage>
        <taxon>Bacteria</taxon>
        <taxon>Bacillati</taxon>
        <taxon>Actinomycetota</taxon>
        <taxon>Actinomycetes</taxon>
        <taxon>Kitasatosporales</taxon>
        <taxon>Streptomycetaceae</taxon>
        <taxon>Streptomyces</taxon>
    </lineage>
</organism>
<sequence>MRLRTRLAISVAALAVTATGVATAPAYADALPIDEPTITVGTLTPEEEAQVHAELDGAPKVDMYYNGGKVDPAADDLSGAQVCTEVSVDGTMECFDTVEESNQYLAAHAPTVASRESAAEMAASEDTVGTLAYRDCPANYVCLWQDASYKGRRLQWPTYDEWKTRHLDQYSPSFRDKASSVYVNRQSRGIYLYDFRSGLPDPKMLVPGGYSIISNFRNVDYPYGGTWNDRADAIKF</sequence>
<evidence type="ECO:0000256" key="1">
    <source>
        <dbReference type="SAM" id="SignalP"/>
    </source>
</evidence>
<reference evidence="3" key="1">
    <citation type="journal article" date="2019" name="Int. J. Syst. Evol. Microbiol.">
        <title>The Global Catalogue of Microorganisms (GCM) 10K type strain sequencing project: providing services to taxonomists for standard genome sequencing and annotation.</title>
        <authorList>
            <consortium name="The Broad Institute Genomics Platform"/>
            <consortium name="The Broad Institute Genome Sequencing Center for Infectious Disease"/>
            <person name="Wu L."/>
            <person name="Ma J."/>
        </authorList>
    </citation>
    <scope>NUCLEOTIDE SEQUENCE [LARGE SCALE GENOMIC DNA]</scope>
    <source>
        <strain evidence="3">SYNS20</strain>
    </source>
</reference>
<evidence type="ECO:0000313" key="2">
    <source>
        <dbReference type="EMBL" id="MFC7303209.1"/>
    </source>
</evidence>
<comment type="caution">
    <text evidence="2">The sequence shown here is derived from an EMBL/GenBank/DDBJ whole genome shotgun (WGS) entry which is preliminary data.</text>
</comment>
<feature type="signal peptide" evidence="1">
    <location>
        <begin position="1"/>
        <end position="28"/>
    </location>
</feature>
<keyword evidence="1" id="KW-0732">Signal</keyword>
<feature type="chain" id="PRO_5046518337" evidence="1">
    <location>
        <begin position="29"/>
        <end position="236"/>
    </location>
</feature>
<proteinExistence type="predicted"/>
<evidence type="ECO:0000313" key="3">
    <source>
        <dbReference type="Proteomes" id="UP001596523"/>
    </source>
</evidence>
<protein>
    <submittedName>
        <fullName evidence="2">Peptidase inhibitor family I36 protein</fullName>
    </submittedName>
</protein>
<keyword evidence="3" id="KW-1185">Reference proteome</keyword>
<dbReference type="Gene3D" id="2.60.20.10">
    <property type="entry name" value="Crystallins"/>
    <property type="match status" value="1"/>
</dbReference>
<dbReference type="RefSeq" id="WP_381826121.1">
    <property type="nucleotide sequence ID" value="NZ_JBHTCF010000001.1"/>
</dbReference>
<dbReference type="EMBL" id="JBHTCF010000001">
    <property type="protein sequence ID" value="MFC7303209.1"/>
    <property type="molecule type" value="Genomic_DNA"/>
</dbReference>
<dbReference type="Proteomes" id="UP001596523">
    <property type="component" value="Unassembled WGS sequence"/>
</dbReference>
<name>A0ABW2JBY8_9ACTN</name>
<dbReference type="Pfam" id="PF03995">
    <property type="entry name" value="Inhibitor_I36"/>
    <property type="match status" value="1"/>
</dbReference>
<gene>
    <name evidence="2" type="ORF">ACFQVC_03125</name>
</gene>
<accession>A0ABW2JBY8</accession>